<dbReference type="Proteomes" id="UP001476798">
    <property type="component" value="Unassembled WGS sequence"/>
</dbReference>
<dbReference type="EMBL" id="JAHRIO010040849">
    <property type="protein sequence ID" value="MEQ2171662.1"/>
    <property type="molecule type" value="Genomic_DNA"/>
</dbReference>
<protein>
    <submittedName>
        <fullName evidence="2">Uncharacterized protein</fullName>
    </submittedName>
</protein>
<organism evidence="2 3">
    <name type="scientific">Goodea atripinnis</name>
    <dbReference type="NCBI Taxonomy" id="208336"/>
    <lineage>
        <taxon>Eukaryota</taxon>
        <taxon>Metazoa</taxon>
        <taxon>Chordata</taxon>
        <taxon>Craniata</taxon>
        <taxon>Vertebrata</taxon>
        <taxon>Euteleostomi</taxon>
        <taxon>Actinopterygii</taxon>
        <taxon>Neopterygii</taxon>
        <taxon>Teleostei</taxon>
        <taxon>Neoteleostei</taxon>
        <taxon>Acanthomorphata</taxon>
        <taxon>Ovalentaria</taxon>
        <taxon>Atherinomorphae</taxon>
        <taxon>Cyprinodontiformes</taxon>
        <taxon>Goodeidae</taxon>
        <taxon>Goodea</taxon>
    </lineage>
</organism>
<name>A0ABV0NJS8_9TELE</name>
<reference evidence="2 3" key="1">
    <citation type="submission" date="2021-06" db="EMBL/GenBank/DDBJ databases">
        <authorList>
            <person name="Palmer J.M."/>
        </authorList>
    </citation>
    <scope>NUCLEOTIDE SEQUENCE [LARGE SCALE GENOMIC DNA]</scope>
    <source>
        <strain evidence="2 3">GA_2019</strain>
        <tissue evidence="2">Muscle</tissue>
    </source>
</reference>
<keyword evidence="3" id="KW-1185">Reference proteome</keyword>
<feature type="compositionally biased region" description="Basic and acidic residues" evidence="1">
    <location>
        <begin position="102"/>
        <end position="121"/>
    </location>
</feature>
<sequence length="152" mass="17723">MSTWNLTGFWKTEGPPEDLYSARKLVWEMTLWLSDGICVVGRQRRSRETDRLTRRERYRGSDVSIGRQRVRVRTEETESEPLVKAKCSAYVPQVSEIKQKLNKEKSEIMKSNEDDSDRDASAWESQHASGEGLLWKVNMTVEHILSVLMYVR</sequence>
<evidence type="ECO:0000256" key="1">
    <source>
        <dbReference type="SAM" id="MobiDB-lite"/>
    </source>
</evidence>
<proteinExistence type="predicted"/>
<gene>
    <name evidence="2" type="ORF">GOODEAATRI_013123</name>
</gene>
<feature type="region of interest" description="Disordered" evidence="1">
    <location>
        <begin position="102"/>
        <end position="124"/>
    </location>
</feature>
<comment type="caution">
    <text evidence="2">The sequence shown here is derived from an EMBL/GenBank/DDBJ whole genome shotgun (WGS) entry which is preliminary data.</text>
</comment>
<accession>A0ABV0NJS8</accession>
<evidence type="ECO:0000313" key="2">
    <source>
        <dbReference type="EMBL" id="MEQ2171662.1"/>
    </source>
</evidence>
<evidence type="ECO:0000313" key="3">
    <source>
        <dbReference type="Proteomes" id="UP001476798"/>
    </source>
</evidence>